<dbReference type="GO" id="GO:0031418">
    <property type="term" value="F:L-ascorbic acid binding"/>
    <property type="evidence" value="ECO:0007669"/>
    <property type="project" value="InterPro"/>
</dbReference>
<keyword evidence="6" id="KW-0206">Cytoskeleton</keyword>
<keyword evidence="8" id="KW-0812">Transmembrane</keyword>
<evidence type="ECO:0000256" key="2">
    <source>
        <dbReference type="ARBA" id="ARBA00004245"/>
    </source>
</evidence>
<dbReference type="EMBL" id="CAUJNA010002335">
    <property type="protein sequence ID" value="CAJ1392392.1"/>
    <property type="molecule type" value="Genomic_DNA"/>
</dbReference>
<organism evidence="10 11">
    <name type="scientific">Effrenium voratum</name>
    <dbReference type="NCBI Taxonomy" id="2562239"/>
    <lineage>
        <taxon>Eukaryota</taxon>
        <taxon>Sar</taxon>
        <taxon>Alveolata</taxon>
        <taxon>Dinophyceae</taxon>
        <taxon>Suessiales</taxon>
        <taxon>Symbiodiniaceae</taxon>
        <taxon>Effrenium</taxon>
    </lineage>
</organism>
<comment type="cofactor">
    <cofactor evidence="1">
        <name>L-ascorbate</name>
        <dbReference type="ChEBI" id="CHEBI:38290"/>
    </cofactor>
</comment>
<evidence type="ECO:0000256" key="6">
    <source>
        <dbReference type="ARBA" id="ARBA00023212"/>
    </source>
</evidence>
<accession>A0AA36IR06</accession>
<dbReference type="SMART" id="SM00702">
    <property type="entry name" value="P4Hc"/>
    <property type="match status" value="1"/>
</dbReference>
<dbReference type="GO" id="GO:0051213">
    <property type="term" value="F:dioxygenase activity"/>
    <property type="evidence" value="ECO:0007669"/>
    <property type="project" value="UniProtKB-KW"/>
</dbReference>
<feature type="domain" description="Prolyl 4-hydroxylase alpha subunit" evidence="9">
    <location>
        <begin position="534"/>
        <end position="706"/>
    </location>
</feature>
<comment type="caution">
    <text evidence="10">The sequence shown here is derived from an EMBL/GenBank/DDBJ whole genome shotgun (WGS) entry which is preliminary data.</text>
</comment>
<sequence>MESKWLAQCPHLRTPQNCGFPTFWTEAVKFYPEEQAVLSASHDMLRLHPCDAISSTSDTMDVDWKGLQDMRLCYPDEKLLAVTAEGSQLGIWVVESFWKADLRREKVVGRPRGNAGRVSPTQAPPGPIDAEEATSSYAEVAAEVKAAAAAAMERVHHFREGGDAMPEPPRRPVERRPDRPVERPLENPARAPMERAPMERAPMERAERTERPERPDSPGPPQVEAKSPQSSYNGLRAPVAPVAPMEPPVASPPVSRPETRLDMDTIATQHPQMLGVLKRRLEQTRRLTELWAQGNFSSIGSVLTMPQDQAVLCDLARGLMRKDLGSALTLDACWAFLPLLKELLLTSKYEDFIATALEFTELLLGQFGNLISETRESCARIPERQLDLAREQRMRKCSSCYEHFKEIHQLLVAGPSARFGKLNSSLQDNTLSMAHEGHVCSMGYVPMRMGAGMRPGVPQLTPASGYQLVRLTWLGSSLGSAKLVTALKLVTMTTSPQPVWKLFGEDCIIDASRPSADWTRMEVGQTIFQISKDPPMQVVPDFLSPKEVDELLALVRDRWQPSMIDPYGTGEVQRSVLDRSSYQCDLRFQETPLVAQVEGRLAGLAQLPVECLEPLALVRYAPGQFFDLHHDGPDRPKTIFVYLNDVEEGETYFPLLGLKFTPRRGTAVMWCNSADGQVDDRILQDLESGGRWKPYGLESVGFFFFFLGFAVQSLIYFPLLMIVLDSFPANKCGFWQTNERHVSSGAACLERHEVRDELLLQLPGAT</sequence>
<dbReference type="AlphaFoldDB" id="A0AA36IR06"/>
<feature type="transmembrane region" description="Helical" evidence="8">
    <location>
        <begin position="702"/>
        <end position="724"/>
    </location>
</feature>
<feature type="compositionally biased region" description="Basic and acidic residues" evidence="7">
    <location>
        <begin position="192"/>
        <end position="216"/>
    </location>
</feature>
<dbReference type="Pfam" id="PF13925">
    <property type="entry name" value="Katanin_con80"/>
    <property type="match status" value="1"/>
</dbReference>
<evidence type="ECO:0000256" key="7">
    <source>
        <dbReference type="SAM" id="MobiDB-lite"/>
    </source>
</evidence>
<dbReference type="PANTHER" id="PTHR19845">
    <property type="entry name" value="KATANIN P80 SUBUNIT"/>
    <property type="match status" value="1"/>
</dbReference>
<dbReference type="InterPro" id="IPR006620">
    <property type="entry name" value="Pro_4_hyd_alph"/>
</dbReference>
<dbReference type="Proteomes" id="UP001178507">
    <property type="component" value="Unassembled WGS sequence"/>
</dbReference>
<feature type="compositionally biased region" description="Basic and acidic residues" evidence="7">
    <location>
        <begin position="159"/>
        <end position="185"/>
    </location>
</feature>
<reference evidence="10" key="1">
    <citation type="submission" date="2023-08" db="EMBL/GenBank/DDBJ databases">
        <authorList>
            <person name="Chen Y."/>
            <person name="Shah S."/>
            <person name="Dougan E. K."/>
            <person name="Thang M."/>
            <person name="Chan C."/>
        </authorList>
    </citation>
    <scope>NUCLEOTIDE SEQUENCE</scope>
</reference>
<evidence type="ECO:0000313" key="11">
    <source>
        <dbReference type="Proteomes" id="UP001178507"/>
    </source>
</evidence>
<evidence type="ECO:0000259" key="9">
    <source>
        <dbReference type="SMART" id="SM00702"/>
    </source>
</evidence>
<proteinExistence type="predicted"/>
<feature type="region of interest" description="Disordered" evidence="7">
    <location>
        <begin position="111"/>
        <end position="135"/>
    </location>
</feature>
<evidence type="ECO:0000256" key="8">
    <source>
        <dbReference type="SAM" id="Phobius"/>
    </source>
</evidence>
<keyword evidence="5" id="KW-0560">Oxidoreductase</keyword>
<evidence type="ECO:0000256" key="3">
    <source>
        <dbReference type="ARBA" id="ARBA00022490"/>
    </source>
</evidence>
<keyword evidence="3" id="KW-0963">Cytoplasm</keyword>
<dbReference type="PANTHER" id="PTHR19845:SF0">
    <property type="entry name" value="KATANIN P80 WD40 REPEAT-CONTAINING SUBUNIT B1"/>
    <property type="match status" value="1"/>
</dbReference>
<feature type="compositionally biased region" description="Pro residues" evidence="7">
    <location>
        <begin position="244"/>
        <end position="255"/>
    </location>
</feature>
<dbReference type="Gene3D" id="2.60.120.620">
    <property type="entry name" value="q2cbj1_9rhob like domain"/>
    <property type="match status" value="1"/>
</dbReference>
<keyword evidence="8" id="KW-1133">Transmembrane helix</keyword>
<evidence type="ECO:0000256" key="5">
    <source>
        <dbReference type="ARBA" id="ARBA00023002"/>
    </source>
</evidence>
<keyword evidence="8" id="KW-0472">Membrane</keyword>
<protein>
    <recommendedName>
        <fullName evidence="9">Prolyl 4-hydroxylase alpha subunit domain-containing protein</fullName>
    </recommendedName>
</protein>
<dbReference type="GO" id="GO:0005506">
    <property type="term" value="F:iron ion binding"/>
    <property type="evidence" value="ECO:0007669"/>
    <property type="project" value="InterPro"/>
</dbReference>
<dbReference type="GO" id="GO:0016705">
    <property type="term" value="F:oxidoreductase activity, acting on paired donors, with incorporation or reduction of molecular oxygen"/>
    <property type="evidence" value="ECO:0007669"/>
    <property type="project" value="InterPro"/>
</dbReference>
<gene>
    <name evidence="10" type="ORF">EVOR1521_LOCUS17499</name>
</gene>
<keyword evidence="4" id="KW-0223">Dioxygenase</keyword>
<keyword evidence="11" id="KW-1185">Reference proteome</keyword>
<feature type="region of interest" description="Disordered" evidence="7">
    <location>
        <begin position="159"/>
        <end position="258"/>
    </location>
</feature>
<evidence type="ECO:0000313" key="10">
    <source>
        <dbReference type="EMBL" id="CAJ1392392.1"/>
    </source>
</evidence>
<dbReference type="GO" id="GO:0007019">
    <property type="term" value="P:microtubule depolymerization"/>
    <property type="evidence" value="ECO:0007669"/>
    <property type="project" value="TreeGrafter"/>
</dbReference>
<name>A0AA36IR06_9DINO</name>
<dbReference type="GO" id="GO:0008017">
    <property type="term" value="F:microtubule binding"/>
    <property type="evidence" value="ECO:0007669"/>
    <property type="project" value="InterPro"/>
</dbReference>
<comment type="subcellular location">
    <subcellularLocation>
        <location evidence="2">Cytoplasm</location>
        <location evidence="2">Cytoskeleton</location>
    </subcellularLocation>
</comment>
<dbReference type="GO" id="GO:0008352">
    <property type="term" value="C:katanin complex"/>
    <property type="evidence" value="ECO:0007669"/>
    <property type="project" value="TreeGrafter"/>
</dbReference>
<evidence type="ECO:0000256" key="1">
    <source>
        <dbReference type="ARBA" id="ARBA00001961"/>
    </source>
</evidence>
<dbReference type="InterPro" id="IPR028021">
    <property type="entry name" value="Katanin_C-terminal"/>
</dbReference>
<evidence type="ECO:0000256" key="4">
    <source>
        <dbReference type="ARBA" id="ARBA00022964"/>
    </source>
</evidence>